<dbReference type="AlphaFoldDB" id="A0A1D9P3F3"/>
<dbReference type="KEGG" id="bhu:bhn_I2016"/>
<dbReference type="Proteomes" id="UP000179284">
    <property type="component" value="Chromosome I"/>
</dbReference>
<organism evidence="1 2">
    <name type="scientific">Butyrivibrio hungatei</name>
    <dbReference type="NCBI Taxonomy" id="185008"/>
    <lineage>
        <taxon>Bacteria</taxon>
        <taxon>Bacillati</taxon>
        <taxon>Bacillota</taxon>
        <taxon>Clostridia</taxon>
        <taxon>Lachnospirales</taxon>
        <taxon>Lachnospiraceae</taxon>
        <taxon>Butyrivibrio</taxon>
    </lineage>
</organism>
<dbReference type="OrthoDB" id="9800801at2"/>
<accession>A0A1D9P3F3</accession>
<protein>
    <recommendedName>
        <fullName evidence="3">DUF4417 domain-containing protein</fullName>
    </recommendedName>
</protein>
<reference evidence="2" key="1">
    <citation type="submission" date="2016-10" db="EMBL/GenBank/DDBJ databases">
        <title>The complete genome sequence of the rumen bacterium Butyrivibrio hungatei MB2003.</title>
        <authorList>
            <person name="Palevich N."/>
            <person name="Kelly W.J."/>
            <person name="Leahy S.C."/>
            <person name="Altermann E."/>
            <person name="Rakonjac J."/>
            <person name="Attwood G.T."/>
        </authorList>
    </citation>
    <scope>NUCLEOTIDE SEQUENCE [LARGE SCALE GENOMIC DNA]</scope>
    <source>
        <strain evidence="2">MB2003</strain>
    </source>
</reference>
<name>A0A1D9P3F3_9FIRM</name>
<dbReference type="EMBL" id="CP017831">
    <property type="protein sequence ID" value="AOZ97049.1"/>
    <property type="molecule type" value="Genomic_DNA"/>
</dbReference>
<evidence type="ECO:0000313" key="1">
    <source>
        <dbReference type="EMBL" id="AOZ97049.1"/>
    </source>
</evidence>
<dbReference type="RefSeq" id="WP_071176692.1">
    <property type="nucleotide sequence ID" value="NZ_CP017831.1"/>
</dbReference>
<dbReference type="InterPro" id="IPR025530">
    <property type="entry name" value="DUF4417"/>
</dbReference>
<evidence type="ECO:0008006" key="3">
    <source>
        <dbReference type="Google" id="ProtNLM"/>
    </source>
</evidence>
<keyword evidence="2" id="KW-1185">Reference proteome</keyword>
<evidence type="ECO:0000313" key="2">
    <source>
        <dbReference type="Proteomes" id="UP000179284"/>
    </source>
</evidence>
<gene>
    <name evidence="1" type="ORF">bhn_I2016</name>
</gene>
<sequence length="247" mass="28449">MGKAVTNLVDEGFRVSLVETAFFDGKYEIPHIDAPSKIIIPKGMVPFSLRERSQDKSDFVCFYEHDINFREILTNTEEYVDDLKRFPGIITPDCSLYIDAPLCVQIADIYLNRAVGYYLSQQGIYVVPNIRWGDERTYKADFLGEKVAFKGVDKHSIVSIGTYGQIRSAESKRYFREGLEEMLKELEPEVVLVYGSMPDKIFCGLYDKTRFIQYPDWTTRMKKNDYHKGELPPAAYSSPELSTVRSR</sequence>
<dbReference type="Pfam" id="PF14386">
    <property type="entry name" value="DUF4417"/>
    <property type="match status" value="1"/>
</dbReference>
<proteinExistence type="predicted"/>